<protein>
    <recommendedName>
        <fullName evidence="3">Glycosyl hydrolase family 71</fullName>
    </recommendedName>
</protein>
<sequence>MTNIIRFRGHPLEDSCNPDYYAGKGNVSAPLGGLTQVKVMSDSLLANASLEEAVEFEMRAAIRSGIDGFQFYYTLGNPSSDEIIKAYLKVADEKNIDFKFTFCISHPDGSTEEQKIAEFARRMNSILDAAGRTNKHWLRTPDGRLIIYQWDGENLADIPNDKKGLPNQYYIARAYQRLSNAVNERFACVFTINKEISEEDLNAFLDYFPATWIWTLPYDHNYIGNRIAAQCKERKRTFTASVFNDFYTSKLLKKGTWNMYHNVKDAVNAGIDNVERKYITTGLSYNFRKLLEFGIEKDASIINVITWNDYPEGHHLAPEINHNEGFSILLNYYKSKWKGLESPYAGKDVGIVFFKKYRHDILPEPFHIPVVAFQKETISPETEDSIEVVTILKSSAKIRLNNQFINASGGLSVSKFPMKEGIVKLSVLRNNKTVAELITPEGITNTPYRADRITYSYSTEFNSFYNNLFEGFKPIFSTEYNPAFGRKH</sequence>
<gene>
    <name evidence="1" type="ORF">H7U22_20390</name>
</gene>
<dbReference type="EMBL" id="JACRYL010000027">
    <property type="protein sequence ID" value="MBC6112789.1"/>
    <property type="molecule type" value="Genomic_DNA"/>
</dbReference>
<comment type="caution">
    <text evidence="1">The sequence shown here is derived from an EMBL/GenBank/DDBJ whole genome shotgun (WGS) entry which is preliminary data.</text>
</comment>
<name>A0ABR7KXE5_9SPHI</name>
<organism evidence="1 2">
    <name type="scientific">Pedobacter fastidiosus</name>
    <dbReference type="NCBI Taxonomy" id="2765361"/>
    <lineage>
        <taxon>Bacteria</taxon>
        <taxon>Pseudomonadati</taxon>
        <taxon>Bacteroidota</taxon>
        <taxon>Sphingobacteriia</taxon>
        <taxon>Sphingobacteriales</taxon>
        <taxon>Sphingobacteriaceae</taxon>
        <taxon>Pedobacter</taxon>
    </lineage>
</organism>
<evidence type="ECO:0000313" key="2">
    <source>
        <dbReference type="Proteomes" id="UP000652755"/>
    </source>
</evidence>
<dbReference type="Gene3D" id="3.20.20.80">
    <property type="entry name" value="Glycosidases"/>
    <property type="match status" value="1"/>
</dbReference>
<accession>A0ABR7KXE5</accession>
<dbReference type="RefSeq" id="WP_187073206.1">
    <property type="nucleotide sequence ID" value="NZ_JACRYL010000027.1"/>
</dbReference>
<keyword evidence="2" id="KW-1185">Reference proteome</keyword>
<evidence type="ECO:0008006" key="3">
    <source>
        <dbReference type="Google" id="ProtNLM"/>
    </source>
</evidence>
<dbReference type="Pfam" id="PF03659">
    <property type="entry name" value="Glyco_hydro_71"/>
    <property type="match status" value="1"/>
</dbReference>
<reference evidence="1 2" key="1">
    <citation type="submission" date="2020-08" db="EMBL/GenBank/DDBJ databases">
        <authorList>
            <person name="Sun Q."/>
            <person name="Inoue M."/>
        </authorList>
    </citation>
    <scope>NUCLEOTIDE SEQUENCE [LARGE SCALE GENOMIC DNA]</scope>
    <source>
        <strain evidence="1 2">CCM 8938</strain>
    </source>
</reference>
<dbReference type="Proteomes" id="UP000652755">
    <property type="component" value="Unassembled WGS sequence"/>
</dbReference>
<proteinExistence type="predicted"/>
<evidence type="ECO:0000313" key="1">
    <source>
        <dbReference type="EMBL" id="MBC6112789.1"/>
    </source>
</evidence>
<dbReference type="InterPro" id="IPR005197">
    <property type="entry name" value="Glyco_hydro_71"/>
</dbReference>